<proteinExistence type="predicted"/>
<dbReference type="PANTHER" id="PTHR30047:SF7">
    <property type="entry name" value="HIGH-AFFINITY CHOLINE TRANSPORT PROTEIN"/>
    <property type="match status" value="1"/>
</dbReference>
<dbReference type="GO" id="GO:0005886">
    <property type="term" value="C:plasma membrane"/>
    <property type="evidence" value="ECO:0007669"/>
    <property type="project" value="UniProtKB-SubCell"/>
</dbReference>
<protein>
    <submittedName>
        <fullName evidence="7">(salmon louse) hypothetical protein</fullName>
    </submittedName>
</protein>
<evidence type="ECO:0000256" key="1">
    <source>
        <dbReference type="ARBA" id="ARBA00004651"/>
    </source>
</evidence>
<evidence type="ECO:0000256" key="6">
    <source>
        <dbReference type="ARBA" id="ARBA00023136"/>
    </source>
</evidence>
<dbReference type="Pfam" id="PF02028">
    <property type="entry name" value="BCCT"/>
    <property type="match status" value="2"/>
</dbReference>
<dbReference type="InterPro" id="IPR000060">
    <property type="entry name" value="BCCT_transptr"/>
</dbReference>
<keyword evidence="8" id="KW-1185">Reference proteome</keyword>
<keyword evidence="3" id="KW-1003">Cell membrane</keyword>
<reference evidence="7" key="1">
    <citation type="submission" date="2021-02" db="EMBL/GenBank/DDBJ databases">
        <authorList>
            <person name="Bekaert M."/>
        </authorList>
    </citation>
    <scope>NUCLEOTIDE SEQUENCE</scope>
    <source>
        <strain evidence="7">IoA-00</strain>
    </source>
</reference>
<dbReference type="GO" id="GO:0022857">
    <property type="term" value="F:transmembrane transporter activity"/>
    <property type="evidence" value="ECO:0007669"/>
    <property type="project" value="InterPro"/>
</dbReference>
<evidence type="ECO:0000256" key="4">
    <source>
        <dbReference type="ARBA" id="ARBA00022692"/>
    </source>
</evidence>
<keyword evidence="6" id="KW-0472">Membrane</keyword>
<dbReference type="PANTHER" id="PTHR30047">
    <property type="entry name" value="HIGH-AFFINITY CHOLINE TRANSPORT PROTEIN-RELATED"/>
    <property type="match status" value="1"/>
</dbReference>
<evidence type="ECO:0000256" key="5">
    <source>
        <dbReference type="ARBA" id="ARBA00022989"/>
    </source>
</evidence>
<dbReference type="Proteomes" id="UP000675881">
    <property type="component" value="Chromosome 3"/>
</dbReference>
<gene>
    <name evidence="7" type="ORF">LSAA_7883</name>
</gene>
<organism evidence="7 8">
    <name type="scientific">Lepeophtheirus salmonis</name>
    <name type="common">Salmon louse</name>
    <name type="synonym">Caligus salmonis</name>
    <dbReference type="NCBI Taxonomy" id="72036"/>
    <lineage>
        <taxon>Eukaryota</taxon>
        <taxon>Metazoa</taxon>
        <taxon>Ecdysozoa</taxon>
        <taxon>Arthropoda</taxon>
        <taxon>Crustacea</taxon>
        <taxon>Multicrustacea</taxon>
        <taxon>Hexanauplia</taxon>
        <taxon>Copepoda</taxon>
        <taxon>Siphonostomatoida</taxon>
        <taxon>Caligidae</taxon>
        <taxon>Lepeophtheirus</taxon>
    </lineage>
</organism>
<accession>A0A7R8H626</accession>
<evidence type="ECO:0000313" key="8">
    <source>
        <dbReference type="Proteomes" id="UP000675881"/>
    </source>
</evidence>
<dbReference type="EMBL" id="HG994582">
    <property type="protein sequence ID" value="CAF2891725.1"/>
    <property type="molecule type" value="Genomic_DNA"/>
</dbReference>
<comment type="subcellular location">
    <subcellularLocation>
        <location evidence="1">Cell membrane</location>
        <topology evidence="1">Multi-pass membrane protein</topology>
    </subcellularLocation>
</comment>
<evidence type="ECO:0000256" key="3">
    <source>
        <dbReference type="ARBA" id="ARBA00022475"/>
    </source>
</evidence>
<keyword evidence="5" id="KW-1133">Transmembrane helix</keyword>
<name>A0A7R8H626_LEPSM</name>
<evidence type="ECO:0000256" key="2">
    <source>
        <dbReference type="ARBA" id="ARBA00022448"/>
    </source>
</evidence>
<dbReference type="OrthoDB" id="1045822at2759"/>
<dbReference type="AlphaFoldDB" id="A0A7R8H626"/>
<evidence type="ECO:0000313" key="7">
    <source>
        <dbReference type="EMBL" id="CAF2891725.1"/>
    </source>
</evidence>
<keyword evidence="2" id="KW-0813">Transport</keyword>
<sequence>MSIKLKLEDRPTIQSFDNVDGDIPLNPYIDEEPKQKTYSYGVIEDQSLWLKFSPPLLGQIRFNPMFRGASIILIWVFVIICIMVDPDKLPFDDAKTWIVANFTWLYIGSQDIWAIFAIVLYFSKYSKIKLGRDDEKPEYNDATCRYYADRAMQDNELAQNAINVTLYHWGVHGWIVYCLVGNALGARFLSRRAPYDDEILLLSLDWRQNLWMDCLGLGTKQLKEGLEIVGGTGMEGYLAEVIIIWIVTAIATISTVSGVGMGIRRLSEVCFLLGVFLMDFNVMHSNNLAKMEVFKIEIDCYHPSTLPNNPMLHLGWIIGQCFIGGWWISWCPFVGMFIAKISRGRTLKEFINGTLTAPVLYSFLWLVIFGGNGLLLERTSAAKGYVLFRQR</sequence>
<keyword evidence="4" id="KW-0812">Transmembrane</keyword>